<keyword evidence="1" id="KW-0472">Membrane</keyword>
<feature type="transmembrane region" description="Helical" evidence="1">
    <location>
        <begin position="146"/>
        <end position="165"/>
    </location>
</feature>
<evidence type="ECO:0000259" key="2">
    <source>
        <dbReference type="Pfam" id="PF02517"/>
    </source>
</evidence>
<evidence type="ECO:0000313" key="3">
    <source>
        <dbReference type="EMBL" id="BBM87568.1"/>
    </source>
</evidence>
<feature type="transmembrane region" description="Helical" evidence="1">
    <location>
        <begin position="82"/>
        <end position="102"/>
    </location>
</feature>
<feature type="transmembrane region" description="Helical" evidence="1">
    <location>
        <begin position="194"/>
        <end position="213"/>
    </location>
</feature>
<feature type="transmembrane region" description="Helical" evidence="1">
    <location>
        <begin position="7"/>
        <end position="29"/>
    </location>
</feature>
<dbReference type="GO" id="GO:0080120">
    <property type="term" value="P:CAAX-box protein maturation"/>
    <property type="evidence" value="ECO:0007669"/>
    <property type="project" value="UniProtKB-ARBA"/>
</dbReference>
<evidence type="ECO:0000313" key="4">
    <source>
        <dbReference type="Proteomes" id="UP000326354"/>
    </source>
</evidence>
<organism evidence="3 4">
    <name type="scientific">Uabimicrobium amorphum</name>
    <dbReference type="NCBI Taxonomy" id="2596890"/>
    <lineage>
        <taxon>Bacteria</taxon>
        <taxon>Pseudomonadati</taxon>
        <taxon>Planctomycetota</taxon>
        <taxon>Candidatus Uabimicrobiia</taxon>
        <taxon>Candidatus Uabimicrobiales</taxon>
        <taxon>Candidatus Uabimicrobiaceae</taxon>
        <taxon>Candidatus Uabimicrobium</taxon>
    </lineage>
</organism>
<reference evidence="3 4" key="1">
    <citation type="submission" date="2019-08" db="EMBL/GenBank/DDBJ databases">
        <title>Complete genome sequence of Candidatus Uab amorphum.</title>
        <authorList>
            <person name="Shiratori T."/>
            <person name="Suzuki S."/>
            <person name="Kakizawa Y."/>
            <person name="Ishida K."/>
        </authorList>
    </citation>
    <scope>NUCLEOTIDE SEQUENCE [LARGE SCALE GENOMIC DNA]</scope>
    <source>
        <strain evidence="3 4">SRT547</strain>
    </source>
</reference>
<keyword evidence="4" id="KW-1185">Reference proteome</keyword>
<name>A0A5S9ISY5_UABAM</name>
<proteinExistence type="predicted"/>
<keyword evidence="1" id="KW-1133">Transmembrane helix</keyword>
<sequence length="448" mass="52422">MSFVKITLASATFIFLSTSIFIPLVYWTLALFAPTLDFQKVASRTMLITVILFSCFLYKRFAIGRDRLGYAHFSRPVFRNMLISAFCGAAIISILYITQHLLGARILEKEFRHTVFFSAFVSAFLVSIIEETIFRGLVYSALENNFNTKIAIALSAAFYSIVHFFKAKDGYFDVVTWKSGFLAWYKIYQNITDGHIMSSVLCLWALGICFALIRKISGHIFYCIGFHFGIVFALKMASEYTKRVTDYEYTWFVRGDVPIASYLTFFLLLFVIVILLVIIKLRNTPAVPQKRFLGVWLLFVFMCGLWVSQLQNTIYLFNPRYFHRIQINDKYRKKRQRIVVKKDVPIRINGITASTEPLANVEIRFRGKSYLPKKNALPNFVDTNRHKYNDFCRRHRKRQLPEFSPNYTYSLQIETKNIPRGLYEVHIGTTFHNNTNTDYFIYYYIRIK</sequence>
<dbReference type="Proteomes" id="UP000326354">
    <property type="component" value="Chromosome"/>
</dbReference>
<dbReference type="OrthoDB" id="262203at2"/>
<feature type="transmembrane region" description="Helical" evidence="1">
    <location>
        <begin position="257"/>
        <end position="279"/>
    </location>
</feature>
<dbReference type="KEGG" id="uam:UABAM_05980"/>
<dbReference type="AlphaFoldDB" id="A0A5S9ISY5"/>
<protein>
    <recommendedName>
        <fullName evidence="2">CAAX prenyl protease 2/Lysostaphin resistance protein A-like domain-containing protein</fullName>
    </recommendedName>
</protein>
<accession>A0A5S9ISY5</accession>
<dbReference type="Pfam" id="PF02517">
    <property type="entry name" value="Rce1-like"/>
    <property type="match status" value="1"/>
</dbReference>
<evidence type="ECO:0000256" key="1">
    <source>
        <dbReference type="SAM" id="Phobius"/>
    </source>
</evidence>
<dbReference type="RefSeq" id="WP_151971584.1">
    <property type="nucleotide sequence ID" value="NZ_AP019860.1"/>
</dbReference>
<feature type="domain" description="CAAX prenyl protease 2/Lysostaphin resistance protein A-like" evidence="2">
    <location>
        <begin position="115"/>
        <end position="230"/>
    </location>
</feature>
<gene>
    <name evidence="3" type="ORF">UABAM_05980</name>
</gene>
<keyword evidence="1" id="KW-0812">Transmembrane</keyword>
<dbReference type="GO" id="GO:0004175">
    <property type="term" value="F:endopeptidase activity"/>
    <property type="evidence" value="ECO:0007669"/>
    <property type="project" value="UniProtKB-ARBA"/>
</dbReference>
<feature type="transmembrane region" description="Helical" evidence="1">
    <location>
        <begin position="114"/>
        <end position="134"/>
    </location>
</feature>
<feature type="transmembrane region" description="Helical" evidence="1">
    <location>
        <begin position="220"/>
        <end position="237"/>
    </location>
</feature>
<feature type="transmembrane region" description="Helical" evidence="1">
    <location>
        <begin position="41"/>
        <end position="61"/>
    </location>
</feature>
<dbReference type="EMBL" id="AP019860">
    <property type="protein sequence ID" value="BBM87568.1"/>
    <property type="molecule type" value="Genomic_DNA"/>
</dbReference>
<feature type="transmembrane region" description="Helical" evidence="1">
    <location>
        <begin position="291"/>
        <end position="308"/>
    </location>
</feature>
<dbReference type="InterPro" id="IPR003675">
    <property type="entry name" value="Rce1/LyrA-like_dom"/>
</dbReference>